<dbReference type="EMBL" id="JAUKVY010000001">
    <property type="protein sequence ID" value="MDO1531107.1"/>
    <property type="molecule type" value="Genomic_DNA"/>
</dbReference>
<reference evidence="2" key="1">
    <citation type="submission" date="2023-06" db="EMBL/GenBank/DDBJ databases">
        <authorList>
            <person name="Jiang Y."/>
            <person name="Liu Q."/>
        </authorList>
    </citation>
    <scope>NUCLEOTIDE SEQUENCE</scope>
    <source>
        <strain evidence="2">CGMCC 1.12090</strain>
    </source>
</reference>
<evidence type="ECO:0000313" key="3">
    <source>
        <dbReference type="Proteomes" id="UP001169027"/>
    </source>
</evidence>
<feature type="transmembrane region" description="Helical" evidence="1">
    <location>
        <begin position="6"/>
        <end position="25"/>
    </location>
</feature>
<evidence type="ECO:0000313" key="2">
    <source>
        <dbReference type="EMBL" id="MDO1531107.1"/>
    </source>
</evidence>
<keyword evidence="3" id="KW-1185">Reference proteome</keyword>
<organism evidence="2 3">
    <name type="scientific">Variovorax ginsengisoli</name>
    <dbReference type="NCBI Taxonomy" id="363844"/>
    <lineage>
        <taxon>Bacteria</taxon>
        <taxon>Pseudomonadati</taxon>
        <taxon>Pseudomonadota</taxon>
        <taxon>Betaproteobacteria</taxon>
        <taxon>Burkholderiales</taxon>
        <taxon>Comamonadaceae</taxon>
        <taxon>Variovorax</taxon>
    </lineage>
</organism>
<comment type="caution">
    <text evidence="2">The sequence shown here is derived from an EMBL/GenBank/DDBJ whole genome shotgun (WGS) entry which is preliminary data.</text>
</comment>
<name>A0ABT8RYK7_9BURK</name>
<keyword evidence="1" id="KW-1133">Transmembrane helix</keyword>
<evidence type="ECO:0000256" key="1">
    <source>
        <dbReference type="SAM" id="Phobius"/>
    </source>
</evidence>
<dbReference type="RefSeq" id="WP_301803164.1">
    <property type="nucleotide sequence ID" value="NZ_JAUJZH010000001.1"/>
</dbReference>
<dbReference type="Proteomes" id="UP001169027">
    <property type="component" value="Unassembled WGS sequence"/>
</dbReference>
<accession>A0ABT8RYK7</accession>
<keyword evidence="1" id="KW-0472">Membrane</keyword>
<proteinExistence type="predicted"/>
<sequence>MEFVHLIWLGASLIAVAAGWVWLAWRGGRHLNDRMTEQVSRSAALARECATTLGFDFDTASGSLSGR</sequence>
<keyword evidence="1" id="KW-0812">Transmembrane</keyword>
<protein>
    <submittedName>
        <fullName evidence="2">Uncharacterized protein</fullName>
    </submittedName>
</protein>
<gene>
    <name evidence="2" type="ORF">Q2T77_02305</name>
</gene>